<name>A0A6C0I9T7_9ZZZZ</name>
<protein>
    <submittedName>
        <fullName evidence="2">Uncharacterized protein</fullName>
    </submittedName>
</protein>
<feature type="transmembrane region" description="Helical" evidence="1">
    <location>
        <begin position="136"/>
        <end position="154"/>
    </location>
</feature>
<keyword evidence="1" id="KW-1133">Transmembrane helix</keyword>
<sequence>MNYISPVGYVDLDNSCNYSLDVKTTPSREAVDPNIDLAFYFKTYIEPVYGLGNINVMNCAAFMKDLEMNWSKLDNDLKDKVLKIMVDYIFKSGDYNFKNELLKKLEIPVSVPHKVVEKEPKMESKSSFGSTGSNNMIWYVLLVILTLVFLFLIFKK</sequence>
<reference evidence="2" key="1">
    <citation type="journal article" date="2020" name="Nature">
        <title>Giant virus diversity and host interactions through global metagenomics.</title>
        <authorList>
            <person name="Schulz F."/>
            <person name="Roux S."/>
            <person name="Paez-Espino D."/>
            <person name="Jungbluth S."/>
            <person name="Walsh D.A."/>
            <person name="Denef V.J."/>
            <person name="McMahon K.D."/>
            <person name="Konstantinidis K.T."/>
            <person name="Eloe-Fadrosh E.A."/>
            <person name="Kyrpides N.C."/>
            <person name="Woyke T."/>
        </authorList>
    </citation>
    <scope>NUCLEOTIDE SEQUENCE</scope>
    <source>
        <strain evidence="2">GVMAG-M-3300023184-53</strain>
    </source>
</reference>
<organism evidence="2">
    <name type="scientific">viral metagenome</name>
    <dbReference type="NCBI Taxonomy" id="1070528"/>
    <lineage>
        <taxon>unclassified sequences</taxon>
        <taxon>metagenomes</taxon>
        <taxon>organismal metagenomes</taxon>
    </lineage>
</organism>
<accession>A0A6C0I9T7</accession>
<keyword evidence="1" id="KW-0472">Membrane</keyword>
<proteinExistence type="predicted"/>
<evidence type="ECO:0000256" key="1">
    <source>
        <dbReference type="SAM" id="Phobius"/>
    </source>
</evidence>
<dbReference type="AlphaFoldDB" id="A0A6C0I9T7"/>
<dbReference type="EMBL" id="MN740136">
    <property type="protein sequence ID" value="QHT89147.1"/>
    <property type="molecule type" value="Genomic_DNA"/>
</dbReference>
<evidence type="ECO:0000313" key="2">
    <source>
        <dbReference type="EMBL" id="QHT89147.1"/>
    </source>
</evidence>
<keyword evidence="1" id="KW-0812">Transmembrane</keyword>